<dbReference type="PANTHER" id="PTHR24159:SF5">
    <property type="entry name" value="ANK_REP_REGION DOMAIN-CONTAINING PROTEIN"/>
    <property type="match status" value="1"/>
</dbReference>
<evidence type="ECO:0000313" key="2">
    <source>
        <dbReference type="EMBL" id="OHT13117.1"/>
    </source>
</evidence>
<keyword evidence="3" id="KW-1185">Reference proteome</keyword>
<name>A0A1J4KUE5_9EUKA</name>
<evidence type="ECO:0000313" key="3">
    <source>
        <dbReference type="Proteomes" id="UP000179807"/>
    </source>
</evidence>
<accession>A0A1J4KUE5</accession>
<protein>
    <recommendedName>
        <fullName evidence="1">DUF3447 domain-containing protein</fullName>
    </recommendedName>
</protein>
<dbReference type="Proteomes" id="UP000179807">
    <property type="component" value="Unassembled WGS sequence"/>
</dbReference>
<dbReference type="SUPFAM" id="SSF48403">
    <property type="entry name" value="Ankyrin repeat"/>
    <property type="match status" value="1"/>
</dbReference>
<dbReference type="EMBL" id="MLAK01000548">
    <property type="protein sequence ID" value="OHT13117.1"/>
    <property type="molecule type" value="Genomic_DNA"/>
</dbReference>
<dbReference type="InterPro" id="IPR020683">
    <property type="entry name" value="DUF3447"/>
</dbReference>
<dbReference type="VEuPathDB" id="TrichDB:TRFO_16876"/>
<dbReference type="PANTHER" id="PTHR24159">
    <property type="match status" value="1"/>
</dbReference>
<dbReference type="GeneID" id="94833953"/>
<dbReference type="AlphaFoldDB" id="A0A1J4KUE5"/>
<dbReference type="RefSeq" id="XP_068366253.1">
    <property type="nucleotide sequence ID" value="XM_068499249.1"/>
</dbReference>
<sequence>MSIQGYDEFIQRIKTLSNLENNVHNLINCAESEQEEILQCFNVYLKEIEISKNFILYNSFIQLLGVMSSIKFIDSHAILQMQRILDIFLSEHNLKDIIPPLNLWHYFKINQWITSYLYEKGLIEAPFLIAKADPFGFSDDLELEYISYLYDIYEHDLNINEKVLCENCLTENDILQIMSEEYLNSRKKMIPSEQLIQMIQKDDVDAFIDFISNNNVPLDYKFINMSIKPMIIPDRPFLNYTLFNLSLMYGALKIFKYLWLNKTQYNEESMEWAIIGGNNEIIQILDEESDFSFNEISLECAVKCHNYDMFDYIINTKGIQIPNDALLQLCFDKCSYSLINQFISQPENESLFQTFIRNLSIDLMEFRLANYYLISFVVQKLNAVENTSAISCKVHLNPIFKAVDSFRSDIVELLVKNPTNNVNGTQCENPLVLAVTYN</sequence>
<comment type="caution">
    <text evidence="2">The sequence shown here is derived from an EMBL/GenBank/DDBJ whole genome shotgun (WGS) entry which is preliminary data.</text>
</comment>
<feature type="domain" description="DUF3447" evidence="1">
    <location>
        <begin position="264"/>
        <end position="327"/>
    </location>
</feature>
<reference evidence="2" key="1">
    <citation type="submission" date="2016-10" db="EMBL/GenBank/DDBJ databases">
        <authorList>
            <person name="Benchimol M."/>
            <person name="Almeida L.G."/>
            <person name="Vasconcelos A.T."/>
            <person name="Perreira-Neves A."/>
            <person name="Rosa I.A."/>
            <person name="Tasca T."/>
            <person name="Bogo M.R."/>
            <person name="de Souza W."/>
        </authorList>
    </citation>
    <scope>NUCLEOTIDE SEQUENCE [LARGE SCALE GENOMIC DNA]</scope>
    <source>
        <strain evidence="2">K</strain>
    </source>
</reference>
<dbReference type="Pfam" id="PF11929">
    <property type="entry name" value="DUF3447"/>
    <property type="match status" value="1"/>
</dbReference>
<organism evidence="2 3">
    <name type="scientific">Tritrichomonas foetus</name>
    <dbReference type="NCBI Taxonomy" id="1144522"/>
    <lineage>
        <taxon>Eukaryota</taxon>
        <taxon>Metamonada</taxon>
        <taxon>Parabasalia</taxon>
        <taxon>Tritrichomonadida</taxon>
        <taxon>Tritrichomonadidae</taxon>
        <taxon>Tritrichomonas</taxon>
    </lineage>
</organism>
<evidence type="ECO:0000259" key="1">
    <source>
        <dbReference type="Pfam" id="PF11929"/>
    </source>
</evidence>
<dbReference type="InterPro" id="IPR036770">
    <property type="entry name" value="Ankyrin_rpt-contain_sf"/>
</dbReference>
<proteinExistence type="predicted"/>
<gene>
    <name evidence="2" type="ORF">TRFO_16876</name>
</gene>